<accession>A0A8R1UP46</accession>
<gene>
    <name evidence="1" type="primary">WBGene00273478</name>
</gene>
<evidence type="ECO:0000313" key="2">
    <source>
        <dbReference type="Proteomes" id="UP000005239"/>
    </source>
</evidence>
<organism evidence="1 2">
    <name type="scientific">Pristionchus pacificus</name>
    <name type="common">Parasitic nematode worm</name>
    <dbReference type="NCBI Taxonomy" id="54126"/>
    <lineage>
        <taxon>Eukaryota</taxon>
        <taxon>Metazoa</taxon>
        <taxon>Ecdysozoa</taxon>
        <taxon>Nematoda</taxon>
        <taxon>Chromadorea</taxon>
        <taxon>Rhabditida</taxon>
        <taxon>Rhabditina</taxon>
        <taxon>Diplogasteromorpha</taxon>
        <taxon>Diplogasteroidea</taxon>
        <taxon>Neodiplogasteridae</taxon>
        <taxon>Pristionchus</taxon>
    </lineage>
</organism>
<dbReference type="AlphaFoldDB" id="A0A8R1UP46"/>
<protein>
    <submittedName>
        <fullName evidence="1">Uncharacterized protein</fullName>
    </submittedName>
</protein>
<dbReference type="EnsemblMetazoa" id="PPA35109.1">
    <property type="protein sequence ID" value="PPA35109.1"/>
    <property type="gene ID" value="WBGene00273478"/>
</dbReference>
<reference evidence="1" key="2">
    <citation type="submission" date="2022-06" db="UniProtKB">
        <authorList>
            <consortium name="EnsemblMetazoa"/>
        </authorList>
    </citation>
    <scope>IDENTIFICATION</scope>
    <source>
        <strain evidence="1">PS312</strain>
    </source>
</reference>
<sequence>MILDFEAFSNELIWLRFECPERYANYLGLNDSQVISKNNGVHKVDCIINYDEKLVRRLKRFFGRISHIPRLELVFENSSSKPALEFMKIAMRGMIIDTSSIFNFIRGDTVCCLIIDDVSAIGQGQSSPFFVELLRLIESVEIFAETAEYEDWMKLRDGFHPDRLIHNAELTASCSFGTFTGAGGCARMTVNFLNRKKG</sequence>
<name>A0A8R1UP46_PRIPA</name>
<proteinExistence type="predicted"/>
<reference evidence="2" key="1">
    <citation type="journal article" date="2008" name="Nat. Genet.">
        <title>The Pristionchus pacificus genome provides a unique perspective on nematode lifestyle and parasitism.</title>
        <authorList>
            <person name="Dieterich C."/>
            <person name="Clifton S.W."/>
            <person name="Schuster L.N."/>
            <person name="Chinwalla A."/>
            <person name="Delehaunty K."/>
            <person name="Dinkelacker I."/>
            <person name="Fulton L."/>
            <person name="Fulton R."/>
            <person name="Godfrey J."/>
            <person name="Minx P."/>
            <person name="Mitreva M."/>
            <person name="Roeseler W."/>
            <person name="Tian H."/>
            <person name="Witte H."/>
            <person name="Yang S.P."/>
            <person name="Wilson R.K."/>
            <person name="Sommer R.J."/>
        </authorList>
    </citation>
    <scope>NUCLEOTIDE SEQUENCE [LARGE SCALE GENOMIC DNA]</scope>
    <source>
        <strain evidence="2">PS312</strain>
    </source>
</reference>
<dbReference type="Proteomes" id="UP000005239">
    <property type="component" value="Unassembled WGS sequence"/>
</dbReference>
<evidence type="ECO:0000313" key="1">
    <source>
        <dbReference type="EnsemblMetazoa" id="PPA35109.1"/>
    </source>
</evidence>
<keyword evidence="2" id="KW-1185">Reference proteome</keyword>